<dbReference type="CDD" id="cd03190">
    <property type="entry name" value="GST_C_Omega_like"/>
    <property type="match status" value="1"/>
</dbReference>
<dbReference type="InterPro" id="IPR010987">
    <property type="entry name" value="Glutathione-S-Trfase_C-like"/>
</dbReference>
<dbReference type="GO" id="GO:0005737">
    <property type="term" value="C:cytoplasm"/>
    <property type="evidence" value="ECO:0007669"/>
    <property type="project" value="TreeGrafter"/>
</dbReference>
<dbReference type="SFLD" id="SFLDG01148">
    <property type="entry name" value="Xi_(cytGST)"/>
    <property type="match status" value="1"/>
</dbReference>
<proteinExistence type="predicted"/>
<dbReference type="PANTHER" id="PTHR32419">
    <property type="entry name" value="GLUTATHIONYL-HYDROQUINONE REDUCTASE"/>
    <property type="match status" value="1"/>
</dbReference>
<protein>
    <submittedName>
        <fullName evidence="2">Glutathione S-transferase</fullName>
    </submittedName>
</protein>
<evidence type="ECO:0000313" key="3">
    <source>
        <dbReference type="Proteomes" id="UP000316612"/>
    </source>
</evidence>
<gene>
    <name evidence="2" type="ORF">AUR04nite_31980</name>
</gene>
<dbReference type="SFLD" id="SFLDG01206">
    <property type="entry name" value="Xi.1"/>
    <property type="match status" value="1"/>
</dbReference>
<dbReference type="SUPFAM" id="SSF47616">
    <property type="entry name" value="GST C-terminal domain-like"/>
    <property type="match status" value="1"/>
</dbReference>
<dbReference type="Gene3D" id="3.40.30.10">
    <property type="entry name" value="Glutaredoxin"/>
    <property type="match status" value="1"/>
</dbReference>
<organism evidence="2 3">
    <name type="scientific">Glutamicibacter uratoxydans</name>
    <name type="common">Arthrobacter uratoxydans</name>
    <dbReference type="NCBI Taxonomy" id="43667"/>
    <lineage>
        <taxon>Bacteria</taxon>
        <taxon>Bacillati</taxon>
        <taxon>Actinomycetota</taxon>
        <taxon>Actinomycetes</taxon>
        <taxon>Micrococcales</taxon>
        <taxon>Micrococcaceae</taxon>
        <taxon>Glutamicibacter</taxon>
    </lineage>
</organism>
<dbReference type="InterPro" id="IPR036282">
    <property type="entry name" value="Glutathione-S-Trfase_C_sf"/>
</dbReference>
<dbReference type="InterPro" id="IPR040079">
    <property type="entry name" value="Glutathione_S-Trfase"/>
</dbReference>
<dbReference type="PROSITE" id="PS50405">
    <property type="entry name" value="GST_CTER"/>
    <property type="match status" value="1"/>
</dbReference>
<dbReference type="Gene3D" id="1.20.1050.10">
    <property type="match status" value="1"/>
</dbReference>
<dbReference type="PANTHER" id="PTHR32419:SF6">
    <property type="entry name" value="GLUTATHIONE S-TRANSFERASE OMEGA-LIKE 1-RELATED"/>
    <property type="match status" value="1"/>
</dbReference>
<dbReference type="Pfam" id="PF13410">
    <property type="entry name" value="GST_C_2"/>
    <property type="match status" value="1"/>
</dbReference>
<dbReference type="SFLD" id="SFLDS00019">
    <property type="entry name" value="Glutathione_Transferase_(cytos"/>
    <property type="match status" value="1"/>
</dbReference>
<sequence length="370" mass="41641">MGSEFSTKGAYVTGQEFNRDTNYIQDRIVADPENLDFVPAADPAKIGHPFAPAQIGAQLWPVEAGRYRLVAARACPWANRTLIVRRLLGLEDALSVGLPGPTHDVRSWTFDLDEGGKDPVLGTERLQENYFKRFADYPRGITVPAIVEIASGAVVTNDYPQITWDLSTQWKQFHREGAPDLVQADTLDESLPLIKRIFTEVNNGVYRAGFAGSQQAYDDAYDRLFTTLDYLEERLATRRFLMGDYISEADVRLFTTLVRFDPVYHGHFKANRNKLIDMPNLWGYARDLFQAPGFGDTIDFDQIKKHYYVVHEDINPTQIVPKGPDLGNWLEAPEREHLADNGPFLNGTAPGEVRAEERVAAGHNPLYPLA</sequence>
<dbReference type="GO" id="GO:0004364">
    <property type="term" value="F:glutathione transferase activity"/>
    <property type="evidence" value="ECO:0007669"/>
    <property type="project" value="InterPro"/>
</dbReference>
<dbReference type="InterPro" id="IPR047047">
    <property type="entry name" value="GST_Omega-like_C"/>
</dbReference>
<evidence type="ECO:0000259" key="1">
    <source>
        <dbReference type="PROSITE" id="PS50405"/>
    </source>
</evidence>
<dbReference type="EMBL" id="BJNY01000024">
    <property type="protein sequence ID" value="GED07666.1"/>
    <property type="molecule type" value="Genomic_DNA"/>
</dbReference>
<keyword evidence="3" id="KW-1185">Reference proteome</keyword>
<dbReference type="InterPro" id="IPR016639">
    <property type="entry name" value="GST_Omega/GSH"/>
</dbReference>
<dbReference type="AlphaFoldDB" id="A0A4Y4DRW7"/>
<reference evidence="2 3" key="1">
    <citation type="submission" date="2019-06" db="EMBL/GenBank/DDBJ databases">
        <title>Whole genome shotgun sequence of Glutamicibacter uratoxydans NBRC 15515.</title>
        <authorList>
            <person name="Hosoyama A."/>
            <person name="Uohara A."/>
            <person name="Ohji S."/>
            <person name="Ichikawa N."/>
        </authorList>
    </citation>
    <scope>NUCLEOTIDE SEQUENCE [LARGE SCALE GENOMIC DNA]</scope>
    <source>
        <strain evidence="2 3">NBRC 15515</strain>
    </source>
</reference>
<evidence type="ECO:0000313" key="2">
    <source>
        <dbReference type="EMBL" id="GED07666.1"/>
    </source>
</evidence>
<dbReference type="Proteomes" id="UP000316612">
    <property type="component" value="Unassembled WGS sequence"/>
</dbReference>
<dbReference type="RefSeq" id="WP_141367024.1">
    <property type="nucleotide sequence ID" value="NZ_BAAAJL010000001.1"/>
</dbReference>
<accession>A0A4Y4DRW7</accession>
<comment type="caution">
    <text evidence="2">The sequence shown here is derived from an EMBL/GenBank/DDBJ whole genome shotgun (WGS) entry which is preliminary data.</text>
</comment>
<dbReference type="OrthoDB" id="9769158at2"/>
<name>A0A4Y4DRW7_GLUUR</name>
<keyword evidence="2" id="KW-0808">Transferase</keyword>
<feature type="domain" description="GST C-terminal" evidence="1">
    <location>
        <begin position="180"/>
        <end position="307"/>
    </location>
</feature>